<feature type="domain" description="SLH" evidence="1">
    <location>
        <begin position="33"/>
        <end position="96"/>
    </location>
</feature>
<dbReference type="EMBL" id="JAVDTR010000009">
    <property type="protein sequence ID" value="MDR6725010.1"/>
    <property type="molecule type" value="Genomic_DNA"/>
</dbReference>
<evidence type="ECO:0000259" key="1">
    <source>
        <dbReference type="PROSITE" id="PS51272"/>
    </source>
</evidence>
<dbReference type="PANTHER" id="PTHR43308:SF5">
    <property type="entry name" value="S-LAYER PROTEIN _ PEPTIDOGLYCAN ENDO-BETA-N-ACETYLGLUCOSAMINIDASE"/>
    <property type="match status" value="1"/>
</dbReference>
<dbReference type="PANTHER" id="PTHR43308">
    <property type="entry name" value="OUTER MEMBRANE PROTEIN ALPHA-RELATED"/>
    <property type="match status" value="1"/>
</dbReference>
<dbReference type="InterPro" id="IPR001119">
    <property type="entry name" value="SLH_dom"/>
</dbReference>
<dbReference type="AlphaFoldDB" id="A0AAP5H2C8"/>
<organism evidence="2 3">
    <name type="scientific">Paenibacillus amylolyticus</name>
    <dbReference type="NCBI Taxonomy" id="1451"/>
    <lineage>
        <taxon>Bacteria</taxon>
        <taxon>Bacillati</taxon>
        <taxon>Bacillota</taxon>
        <taxon>Bacilli</taxon>
        <taxon>Bacillales</taxon>
        <taxon>Paenibacillaceae</taxon>
        <taxon>Paenibacillus</taxon>
    </lineage>
</organism>
<proteinExistence type="predicted"/>
<comment type="caution">
    <text evidence="2">The sequence shown here is derived from an EMBL/GenBank/DDBJ whole genome shotgun (WGS) entry which is preliminary data.</text>
</comment>
<dbReference type="PROSITE" id="PS51272">
    <property type="entry name" value="SLH"/>
    <property type="match status" value="2"/>
</dbReference>
<dbReference type="RefSeq" id="WP_310141810.1">
    <property type="nucleotide sequence ID" value="NZ_JAVDTR010000009.1"/>
</dbReference>
<reference evidence="2" key="1">
    <citation type="submission" date="2023-07" db="EMBL/GenBank/DDBJ databases">
        <title>Sorghum-associated microbial communities from plants grown in Nebraska, USA.</title>
        <authorList>
            <person name="Schachtman D."/>
        </authorList>
    </citation>
    <scope>NUCLEOTIDE SEQUENCE</scope>
    <source>
        <strain evidence="2">BE80</strain>
    </source>
</reference>
<dbReference type="InterPro" id="IPR051465">
    <property type="entry name" value="Cell_Envelope_Struct_Comp"/>
</dbReference>
<evidence type="ECO:0000313" key="2">
    <source>
        <dbReference type="EMBL" id="MDR6725010.1"/>
    </source>
</evidence>
<sequence length="425" mass="46214">MKKMIVTGLTTLALLTGIVGGIGAGNSVEAAQTAIKFKDVPATHWAATAINSAVEQGYLKGYTDGTFKPSSPITKAEMASILSRLSDQPNNLNPVTNNFTDIPEWAKSGVSSAIKKGFINPANYKGKLDAKASLKRGEMAVWLTQGLATVDSDYKQALDDVQNTVVPAKEYFTGNLTASDKNAVAVAMGTGLMSVGSDKQFGIDRTTTRAEVAVLIARYSNVAKTKPADFKGLNELRQVGLTGTNLNVITSVFKKTAENQISLKGNRKYEDVTEDFSLVRNKEIATDRNYADLKVLNWIIIDTSVTKDERSIYYPVFVDEGFKLPEGTYYSFTEFSLNIKSTMNQLQAGSLLNSVTFDPLTSPHTKAFLSYAAPKIGDYTGNKGVFVAENPIYWANGLLHFNRQVTRAITLETKEGAVFSIIDSK</sequence>
<dbReference type="Pfam" id="PF00395">
    <property type="entry name" value="SLH"/>
    <property type="match status" value="1"/>
</dbReference>
<protein>
    <recommendedName>
        <fullName evidence="1">SLH domain-containing protein</fullName>
    </recommendedName>
</protein>
<gene>
    <name evidence="2" type="ORF">J2W91_003496</name>
</gene>
<accession>A0AAP5H2C8</accession>
<feature type="domain" description="SLH" evidence="1">
    <location>
        <begin position="167"/>
        <end position="230"/>
    </location>
</feature>
<name>A0AAP5H2C8_PAEAM</name>
<dbReference type="Proteomes" id="UP001254832">
    <property type="component" value="Unassembled WGS sequence"/>
</dbReference>
<evidence type="ECO:0000313" key="3">
    <source>
        <dbReference type="Proteomes" id="UP001254832"/>
    </source>
</evidence>